<sequence length="481" mass="55235">MSEPVRNQLRRPLPSLAIIDNFPTRDPPFSDAELLSEKHMHPWRNFTTEVTSFIATAPGLDNLIPRTDPAPESVIVGDKDGINGRFVQHVGQIVGQAWSASCVENLSHYRFHDAYADRTVSAFWGREWLGPSVPEVIVSRVQDGTGFLTRKFVGVLEAPWTVRLDRVFLSDRDTCLALEPHLGRLVKYMRVGGLKYGFLTTYQYTIFVRRAGPYRFEISDSIHHLSQEPSVRECFYYLGHITNSSSYKFDEDESFDTILLTIPEGASTSSTDDFVTGTYRQPAEGDSLSFSSITPDSILYGDGSTVTGIVEPVRYIRQSSNGRFVLEATWNTQTVIVKYWPEPVNETQRMFRYNNEVGIYKILPPSRFITEMLDHGNVMLSNKYHNGHIIILRKEEGEVFSRAMWQGFSDDEKMEFRQELLDAHAFLREYDLTQTDIRKDNILVKPDRKVVILDMEQMRLASHRRHGDDYEVKVLLDREIL</sequence>
<organism evidence="1 2">
    <name type="scientific">Orbilia brochopaga</name>
    <dbReference type="NCBI Taxonomy" id="3140254"/>
    <lineage>
        <taxon>Eukaryota</taxon>
        <taxon>Fungi</taxon>
        <taxon>Dikarya</taxon>
        <taxon>Ascomycota</taxon>
        <taxon>Pezizomycotina</taxon>
        <taxon>Orbiliomycetes</taxon>
        <taxon>Orbiliales</taxon>
        <taxon>Orbiliaceae</taxon>
        <taxon>Orbilia</taxon>
    </lineage>
</organism>
<accession>A0AAV9URM6</accession>
<dbReference type="InterPro" id="IPR011009">
    <property type="entry name" value="Kinase-like_dom_sf"/>
</dbReference>
<comment type="caution">
    <text evidence="1">The sequence shown here is derived from an EMBL/GenBank/DDBJ whole genome shotgun (WGS) entry which is preliminary data.</text>
</comment>
<gene>
    <name evidence="1" type="ORF">TWF696_006988</name>
</gene>
<dbReference type="Proteomes" id="UP001375240">
    <property type="component" value="Unassembled WGS sequence"/>
</dbReference>
<dbReference type="EMBL" id="JAVHNQ010000005">
    <property type="protein sequence ID" value="KAK6346884.1"/>
    <property type="molecule type" value="Genomic_DNA"/>
</dbReference>
<keyword evidence="2" id="KW-1185">Reference proteome</keyword>
<name>A0AAV9URM6_9PEZI</name>
<protein>
    <recommendedName>
        <fullName evidence="3">Protein kinase domain-containing protein</fullName>
    </recommendedName>
</protein>
<evidence type="ECO:0008006" key="3">
    <source>
        <dbReference type="Google" id="ProtNLM"/>
    </source>
</evidence>
<reference evidence="1 2" key="1">
    <citation type="submission" date="2019-10" db="EMBL/GenBank/DDBJ databases">
        <authorList>
            <person name="Palmer J.M."/>
        </authorList>
    </citation>
    <scope>NUCLEOTIDE SEQUENCE [LARGE SCALE GENOMIC DNA]</scope>
    <source>
        <strain evidence="1 2">TWF696</strain>
    </source>
</reference>
<evidence type="ECO:0000313" key="2">
    <source>
        <dbReference type="Proteomes" id="UP001375240"/>
    </source>
</evidence>
<proteinExistence type="predicted"/>
<evidence type="ECO:0000313" key="1">
    <source>
        <dbReference type="EMBL" id="KAK6346884.1"/>
    </source>
</evidence>
<dbReference type="AlphaFoldDB" id="A0AAV9URM6"/>
<dbReference type="SUPFAM" id="SSF56112">
    <property type="entry name" value="Protein kinase-like (PK-like)"/>
    <property type="match status" value="1"/>
</dbReference>